<dbReference type="Pfam" id="PF00084">
    <property type="entry name" value="Sushi"/>
    <property type="match status" value="1"/>
</dbReference>
<dbReference type="SUPFAM" id="SSF53300">
    <property type="entry name" value="vWA-like"/>
    <property type="match status" value="2"/>
</dbReference>
<evidence type="ECO:0000256" key="11">
    <source>
        <dbReference type="ARBA" id="ARBA00022737"/>
    </source>
</evidence>
<organism evidence="28 29">
    <name type="scientific">Aquila chrysaetos chrysaetos</name>
    <dbReference type="NCBI Taxonomy" id="223781"/>
    <lineage>
        <taxon>Eukaryota</taxon>
        <taxon>Metazoa</taxon>
        <taxon>Chordata</taxon>
        <taxon>Craniata</taxon>
        <taxon>Vertebrata</taxon>
        <taxon>Euteleostomi</taxon>
        <taxon>Archelosauria</taxon>
        <taxon>Archosauria</taxon>
        <taxon>Dinosauria</taxon>
        <taxon>Saurischia</taxon>
        <taxon>Theropoda</taxon>
        <taxon>Coelurosauria</taxon>
        <taxon>Aves</taxon>
        <taxon>Neognathae</taxon>
        <taxon>Neoaves</taxon>
        <taxon>Telluraves</taxon>
        <taxon>Accipitrimorphae</taxon>
        <taxon>Accipitriformes</taxon>
        <taxon>Accipitridae</taxon>
        <taxon>Accipitrinae</taxon>
        <taxon>Aquila</taxon>
    </lineage>
</organism>
<dbReference type="Gene3D" id="2.10.70.10">
    <property type="entry name" value="Complement Module, domain 1"/>
    <property type="match status" value="1"/>
</dbReference>
<evidence type="ECO:0000256" key="3">
    <source>
        <dbReference type="ARBA" id="ARBA00001946"/>
    </source>
</evidence>
<dbReference type="SMART" id="SM00020">
    <property type="entry name" value="Tryp_SPc"/>
    <property type="match status" value="1"/>
</dbReference>
<comment type="caution">
    <text evidence="22">Lacks conserved residue(s) required for the propagation of feature annotation.</text>
</comment>
<dbReference type="InParanoid" id="A0A663F7L4"/>
<evidence type="ECO:0000256" key="2">
    <source>
        <dbReference type="ARBA" id="ARBA00001936"/>
    </source>
</evidence>
<dbReference type="Pfam" id="PF00089">
    <property type="entry name" value="Trypsin"/>
    <property type="match status" value="3"/>
</dbReference>
<evidence type="ECO:0000256" key="16">
    <source>
        <dbReference type="ARBA" id="ARBA00023157"/>
    </source>
</evidence>
<dbReference type="InterPro" id="IPR001254">
    <property type="entry name" value="Trypsin_dom"/>
</dbReference>
<feature type="compositionally biased region" description="Basic and acidic residues" evidence="24">
    <location>
        <begin position="509"/>
        <end position="523"/>
    </location>
</feature>
<feature type="domain" description="VWFA" evidence="25">
    <location>
        <begin position="73"/>
        <end position="274"/>
    </location>
</feature>
<dbReference type="InterPro" id="IPR043504">
    <property type="entry name" value="Peptidase_S1_PA_chymotrypsin"/>
</dbReference>
<dbReference type="GO" id="GO:0009986">
    <property type="term" value="C:cell surface"/>
    <property type="evidence" value="ECO:0007669"/>
    <property type="project" value="UniProtKB-SubCell"/>
</dbReference>
<evidence type="ECO:0000256" key="8">
    <source>
        <dbReference type="ARBA" id="ARBA00022588"/>
    </source>
</evidence>
<evidence type="ECO:0000313" key="28">
    <source>
        <dbReference type="Ensembl" id="ENSACCP00020020860.1"/>
    </source>
</evidence>
<dbReference type="Proteomes" id="UP000472275">
    <property type="component" value="Unassembled WGS sequence"/>
</dbReference>
<feature type="domain" description="Peptidase S1" evidence="26">
    <location>
        <begin position="1028"/>
        <end position="1255"/>
    </location>
</feature>
<evidence type="ECO:0000256" key="6">
    <source>
        <dbReference type="ARBA" id="ARBA00017023"/>
    </source>
</evidence>
<dbReference type="InterPro" id="IPR018114">
    <property type="entry name" value="TRYPSIN_HIS"/>
</dbReference>
<evidence type="ECO:0000256" key="24">
    <source>
        <dbReference type="SAM" id="MobiDB-lite"/>
    </source>
</evidence>
<evidence type="ECO:0000256" key="21">
    <source>
        <dbReference type="ARBA" id="ARBA00093544"/>
    </source>
</evidence>
<dbReference type="Gene3D" id="3.40.50.410">
    <property type="entry name" value="von Willebrand factor, type A domain"/>
    <property type="match status" value="2"/>
</dbReference>
<evidence type="ECO:0000256" key="17">
    <source>
        <dbReference type="ARBA" id="ARBA00023180"/>
    </source>
</evidence>
<keyword evidence="16 22" id="KW-1015">Disulfide bond</keyword>
<feature type="domain" description="Sushi" evidence="27">
    <location>
        <begin position="709"/>
        <end position="766"/>
    </location>
</feature>
<dbReference type="PRINTS" id="PR00722">
    <property type="entry name" value="CHYMOTRYPSIN"/>
</dbReference>
<evidence type="ECO:0000256" key="15">
    <source>
        <dbReference type="ARBA" id="ARBA00022875"/>
    </source>
</evidence>
<comment type="cofactor">
    <cofactor evidence="2">
        <name>Mn(2+)</name>
        <dbReference type="ChEBI" id="CHEBI:29035"/>
    </cofactor>
</comment>
<dbReference type="AlphaFoldDB" id="A0A663F7L4"/>
<keyword evidence="9 22" id="KW-0768">Sushi</keyword>
<dbReference type="CDD" id="cd00033">
    <property type="entry name" value="CCP"/>
    <property type="match status" value="2"/>
</dbReference>
<name>A0A663F7L4_AQUCH</name>
<dbReference type="GO" id="GO:0009617">
    <property type="term" value="P:response to bacterium"/>
    <property type="evidence" value="ECO:0007669"/>
    <property type="project" value="TreeGrafter"/>
</dbReference>
<feature type="region of interest" description="Disordered" evidence="24">
    <location>
        <begin position="498"/>
        <end position="699"/>
    </location>
</feature>
<dbReference type="InterPro" id="IPR001314">
    <property type="entry name" value="Peptidase_S1A"/>
</dbReference>
<dbReference type="PANTHER" id="PTHR46393">
    <property type="entry name" value="SUSHI DOMAIN-CONTAINING PROTEIN"/>
    <property type="match status" value="1"/>
</dbReference>
<evidence type="ECO:0000256" key="18">
    <source>
        <dbReference type="ARBA" id="ARBA00029636"/>
    </source>
</evidence>
<evidence type="ECO:0000256" key="9">
    <source>
        <dbReference type="ARBA" id="ARBA00022659"/>
    </source>
</evidence>
<evidence type="ECO:0000256" key="14">
    <source>
        <dbReference type="ARBA" id="ARBA00022859"/>
    </source>
</evidence>
<evidence type="ECO:0000256" key="5">
    <source>
        <dbReference type="ARBA" id="ARBA00004613"/>
    </source>
</evidence>
<proteinExistence type="predicted"/>
<evidence type="ECO:0000256" key="20">
    <source>
        <dbReference type="ARBA" id="ARBA00093306"/>
    </source>
</evidence>
<accession>A0A663F7L4</accession>
<keyword evidence="14" id="KW-0391">Immunity</keyword>
<dbReference type="InterPro" id="IPR009003">
    <property type="entry name" value="Peptidase_S1_PA"/>
</dbReference>
<feature type="compositionally biased region" description="Gly residues" evidence="24">
    <location>
        <begin position="596"/>
        <end position="607"/>
    </location>
</feature>
<dbReference type="SUPFAM" id="SSF50494">
    <property type="entry name" value="Trypsin-like serine proteases"/>
    <property type="match status" value="2"/>
</dbReference>
<evidence type="ECO:0000259" key="26">
    <source>
        <dbReference type="PROSITE" id="PS50240"/>
    </source>
</evidence>
<comment type="catalytic activity">
    <reaction evidence="1">
        <text>Selective cleavage of Arg-|-Ser bond in complement component C3 alpha-chain to form C3a and C3b, and Arg-|-Xaa bond in complement component C5 alpha-chain to form C5a and C5b.</text>
        <dbReference type="EC" id="3.4.21.43"/>
    </reaction>
</comment>
<feature type="domain" description="Peptidase S1" evidence="26">
    <location>
        <begin position="278"/>
        <end position="539"/>
    </location>
</feature>
<keyword evidence="12 23" id="KW-0378">Hydrolase</keyword>
<comment type="cofactor">
    <cofactor evidence="3">
        <name>Mg(2+)</name>
        <dbReference type="ChEBI" id="CHEBI:18420"/>
    </cofactor>
</comment>
<dbReference type="GO" id="GO:0004252">
    <property type="term" value="F:serine-type endopeptidase activity"/>
    <property type="evidence" value="ECO:0007669"/>
    <property type="project" value="UniProtKB-EC"/>
</dbReference>
<dbReference type="GO" id="GO:0006508">
    <property type="term" value="P:proteolysis"/>
    <property type="evidence" value="ECO:0007669"/>
    <property type="project" value="UniProtKB-KW"/>
</dbReference>
<keyword evidence="10 23" id="KW-0645">Protease</keyword>
<gene>
    <name evidence="28" type="primary">CFB</name>
</gene>
<comment type="subcellular location">
    <subcellularLocation>
        <location evidence="4">Cell surface</location>
    </subcellularLocation>
    <subcellularLocation>
        <location evidence="5">Secreted</location>
    </subcellularLocation>
</comment>
<dbReference type="Ensembl" id="ENSACCT00020021776.1">
    <property type="protein sequence ID" value="ENSACCP00020020860.1"/>
    <property type="gene ID" value="ENSACCG00020014372.1"/>
</dbReference>
<keyword evidence="7" id="KW-0964">Secreted</keyword>
<evidence type="ECO:0000256" key="23">
    <source>
        <dbReference type="RuleBase" id="RU363034"/>
    </source>
</evidence>
<dbReference type="PROSITE" id="PS50240">
    <property type="entry name" value="TRYPSIN_DOM"/>
    <property type="match status" value="2"/>
</dbReference>
<keyword evidence="29" id="KW-1185">Reference proteome</keyword>
<evidence type="ECO:0000256" key="13">
    <source>
        <dbReference type="ARBA" id="ARBA00022825"/>
    </source>
</evidence>
<feature type="compositionally biased region" description="Polar residues" evidence="24">
    <location>
        <begin position="1144"/>
        <end position="1153"/>
    </location>
</feature>
<protein>
    <recommendedName>
        <fullName evidence="6">Complement C2</fullName>
    </recommendedName>
    <alternativeName>
        <fullName evidence="18">C3/C5 convertase</fullName>
    </alternativeName>
</protein>
<dbReference type="InterPro" id="IPR033116">
    <property type="entry name" value="TRYPSIN_SER"/>
</dbReference>
<dbReference type="PANTHER" id="PTHR46393:SF2">
    <property type="entry name" value="COMPLEMENT C2"/>
    <property type="match status" value="1"/>
</dbReference>
<dbReference type="Gene3D" id="2.40.10.120">
    <property type="match status" value="1"/>
</dbReference>
<dbReference type="PRINTS" id="PR00453">
    <property type="entry name" value="VWFADOMAIN"/>
</dbReference>
<comment type="function">
    <text evidence="19">Precursor of the catalytic component of the C3 and C5 convertase complexes, which are part of the complement pathway, a cascade of proteins that leads to phagocytosis and breakdown of pathogens and signaling that strengthens the adaptive immune system. Component C2 is part of the classical, lectin and GZMK complement systems.</text>
</comment>
<dbReference type="InterPro" id="IPR036465">
    <property type="entry name" value="vWFA_dom_sf"/>
</dbReference>
<comment type="function">
    <text evidence="20">Catalytic component of the complement C3 and C5 convertase complexes. Following complement activation, recruited to the surface of pathogens by complement C4b opsonin to form the C3 convertase, or C3b and C4b opsonins to form the C5 convertase. As part of the C3 convertase, cleaves and activate C3 into C3a anaphylatoxin and C3b opsonin, the next components of the complement pathways. As part of the C5 convertase, cleaves and activate C5 into C5a anaphylatoxin and C5b component of the membrane attack complex.</text>
</comment>
<feature type="domain" description="VWFA" evidence="25">
    <location>
        <begin position="814"/>
        <end position="1019"/>
    </location>
</feature>
<reference evidence="28" key="2">
    <citation type="submission" date="2025-09" db="UniProtKB">
        <authorList>
            <consortium name="Ensembl"/>
        </authorList>
    </citation>
    <scope>IDENTIFICATION</scope>
</reference>
<evidence type="ECO:0000256" key="1">
    <source>
        <dbReference type="ARBA" id="ARBA00000095"/>
    </source>
</evidence>
<evidence type="ECO:0000256" key="12">
    <source>
        <dbReference type="ARBA" id="ARBA00022801"/>
    </source>
</evidence>
<dbReference type="SMART" id="SM00327">
    <property type="entry name" value="VWA"/>
    <property type="match status" value="2"/>
</dbReference>
<reference evidence="28" key="1">
    <citation type="submission" date="2025-08" db="UniProtKB">
        <authorList>
            <consortium name="Ensembl"/>
        </authorList>
    </citation>
    <scope>IDENTIFICATION</scope>
</reference>
<feature type="region of interest" description="Disordered" evidence="24">
    <location>
        <begin position="1132"/>
        <end position="1165"/>
    </location>
</feature>
<evidence type="ECO:0000313" key="29">
    <source>
        <dbReference type="Proteomes" id="UP000472275"/>
    </source>
</evidence>
<feature type="domain" description="Sushi" evidence="27">
    <location>
        <begin position="1"/>
        <end position="25"/>
    </location>
</feature>
<evidence type="ECO:0000256" key="10">
    <source>
        <dbReference type="ARBA" id="ARBA00022670"/>
    </source>
</evidence>
<dbReference type="InterPro" id="IPR000436">
    <property type="entry name" value="Sushi_SCR_CCP_dom"/>
</dbReference>
<dbReference type="SMART" id="SM00032">
    <property type="entry name" value="CCP"/>
    <property type="match status" value="1"/>
</dbReference>
<feature type="compositionally biased region" description="Low complexity" evidence="24">
    <location>
        <begin position="563"/>
        <end position="574"/>
    </location>
</feature>
<keyword evidence="13 23" id="KW-0720">Serine protease</keyword>
<feature type="compositionally biased region" description="Pro residues" evidence="24">
    <location>
        <begin position="575"/>
        <end position="584"/>
    </location>
</feature>
<keyword evidence="15" id="KW-0180">Complement pathway</keyword>
<dbReference type="GeneTree" id="ENSGT00940000158605"/>
<keyword evidence="11" id="KW-0677">Repeat</keyword>
<dbReference type="Gene3D" id="2.40.10.10">
    <property type="entry name" value="Trypsin-like serine proteases"/>
    <property type="match status" value="2"/>
</dbReference>
<feature type="compositionally biased region" description="Low complexity" evidence="24">
    <location>
        <begin position="627"/>
        <end position="647"/>
    </location>
</feature>
<dbReference type="PROSITE" id="PS00135">
    <property type="entry name" value="TRYPSIN_SER"/>
    <property type="match status" value="2"/>
</dbReference>
<evidence type="ECO:0000256" key="19">
    <source>
        <dbReference type="ARBA" id="ARBA00093302"/>
    </source>
</evidence>
<feature type="disulfide bond" evidence="22">
    <location>
        <begin position="737"/>
        <end position="764"/>
    </location>
</feature>
<dbReference type="PROSITE" id="PS50234">
    <property type="entry name" value="VWFA"/>
    <property type="match status" value="2"/>
</dbReference>
<keyword evidence="8" id="KW-0399">Innate immunity</keyword>
<dbReference type="PROSITE" id="PS50923">
    <property type="entry name" value="SUSHI"/>
    <property type="match status" value="2"/>
</dbReference>
<dbReference type="GO" id="GO:0070062">
    <property type="term" value="C:extracellular exosome"/>
    <property type="evidence" value="ECO:0007669"/>
    <property type="project" value="TreeGrafter"/>
</dbReference>
<comment type="subunit">
    <text evidence="21">Serine protease component of the C3 convertase, also named C4bC2b, composed of the serine protease complement C2b and complement C4b. Serine protease component of the C5 convertase, also named C4bC2bC3b, composed of the serine protease complement C2b, complement C3b, as well as complement C4b.</text>
</comment>
<dbReference type="GO" id="GO:0006957">
    <property type="term" value="P:complement activation, alternative pathway"/>
    <property type="evidence" value="ECO:0007669"/>
    <property type="project" value="UniProtKB-KW"/>
</dbReference>
<sequence length="1263" mass="134732">MLLGPAHRRCLETGRWSGPEPSCRHPYAYDLPEDVSEGFGASLTSVLELAGARPHNDSSLGRRIVLSSEGSLHVYLLLDASGSVRSENFRLFQECGAAIVDRLSSFEVAVSFAVISFASRALVIVSTAEDESADADEVLHRLENMTFTDHGNATGTNVRGALMEVYHMLLFQKARAERMGHPDSWRHVRHVVILLTDGRFNVGGHPRDMVAKIEDVLEIKPDREDYLDIYAFGVGALEVDVAELAAVASHRRDETHAFKLADAAALRQALEAALVATTLGDLCGVIVPAGASRPPWHVILRAGREQRCAGSLVGGRWVLTAAHCFLGGPAPHAWTADLGEGDLVPLQRWVLHENFDVRAGVSRGIPEFYDYDVALVELEREVGTRGTPRRVCIPCTEDANRAMRKPPGMTCEEQEAELLGRPRVPAEFVSLDPQRMGVQIKRQEAWAACASGATQPGTPYAEAALGEVVTDRFLCSGQESGGPPEAATCKGESGGSLFLERRHRFIQRPRTDGRTGSDPRPWREPSSPSCSSWPPPTVGAPPSPPGRPPAAPQTPRPPADGVPRPTGSPTAATPGTPPTLPPDPPRCDPALVPIAGGWGELVAGGEGLRYRCPPRQHPPPHRPPALQPRGDLGPPARGGSPPAAKPSGARRRWSSSTAGSGRGGGVTPPAPAWSSAVSGASPCGDPTSASAAPGGAGGGATPVCDDGAGACPAPGVPPGATKEGSDYGVEGRVRYRCAPGLQLVGSAERRCLEGGVWSGTEPRCRDPNSFDTPEDVAASFLASLAQTVEVAEANDTRGPTEKRRIRLSPGAALNIYLVLDASQSIGPEDFGDARNALRELVEKIASYGAAPHYGIVTFGTEARVVLSPMEPQAADGASVGKLLEELPFAAHAQKPGTNPHAALKAVYELLVQQERAEQLRGLQPPPVTNSTRHVLVIMTDGRVNMGGSPVPVIHQIRELLSIGRDPRNDREDFLDVYAFGVGSPVHVETLNALASHKDGEQHVFLLRGLPDLQEAFHRMIDESETMGLCGLTYEFKSASDRERNPWHVTIIVTRPEKGQERCQGSLVSPYFVLTAAHCFHVDDQAPWVTVEAAPSACPAPKVPPGRCGCRRTRAPAMSTAACCSPRRTSVPFSSPPAAPRSCSDAPSTSSWGSSGVPARPTRSGPPPYANVLALEDVVTPRFLCSGGTEPYVDPNACRGDSGGPIVVTWGKRYFQVGVISWGVLDVCRQPRAPAFARDFHINVFEVLPWLRGRLQDEDLGFLP</sequence>
<dbReference type="Pfam" id="PF00092">
    <property type="entry name" value="VWA"/>
    <property type="match status" value="2"/>
</dbReference>
<feature type="compositionally biased region" description="Pro residues" evidence="24">
    <location>
        <begin position="533"/>
        <end position="560"/>
    </location>
</feature>
<evidence type="ECO:0000259" key="27">
    <source>
        <dbReference type="PROSITE" id="PS50923"/>
    </source>
</evidence>
<dbReference type="InterPro" id="IPR002035">
    <property type="entry name" value="VWF_A"/>
</dbReference>
<evidence type="ECO:0000256" key="22">
    <source>
        <dbReference type="PROSITE-ProRule" id="PRU00302"/>
    </source>
</evidence>
<dbReference type="SUPFAM" id="SSF57535">
    <property type="entry name" value="Complement control module/SCR domain"/>
    <property type="match status" value="1"/>
</dbReference>
<dbReference type="InterPro" id="IPR035976">
    <property type="entry name" value="Sushi/SCR/CCP_sf"/>
</dbReference>
<evidence type="ECO:0000256" key="7">
    <source>
        <dbReference type="ARBA" id="ARBA00022525"/>
    </source>
</evidence>
<evidence type="ECO:0000256" key="4">
    <source>
        <dbReference type="ARBA" id="ARBA00004241"/>
    </source>
</evidence>
<dbReference type="PROSITE" id="PS00134">
    <property type="entry name" value="TRYPSIN_HIS"/>
    <property type="match status" value="2"/>
</dbReference>
<keyword evidence="17" id="KW-0325">Glycoprotein</keyword>
<evidence type="ECO:0000259" key="25">
    <source>
        <dbReference type="PROSITE" id="PS50234"/>
    </source>
</evidence>